<accession>A0A2W1LVM7</accession>
<dbReference type="OrthoDB" id="9798454at2"/>
<keyword evidence="4" id="KW-1185">Reference proteome</keyword>
<dbReference type="Pfam" id="PF02525">
    <property type="entry name" value="Flavodoxin_2"/>
    <property type="match status" value="1"/>
</dbReference>
<dbReference type="GO" id="GO:0003955">
    <property type="term" value="F:NAD(P)H dehydrogenase (quinone) activity"/>
    <property type="evidence" value="ECO:0007669"/>
    <property type="project" value="TreeGrafter"/>
</dbReference>
<organism evidence="3 4">
    <name type="scientific">Paenibacillus sambharensis</name>
    <dbReference type="NCBI Taxonomy" id="1803190"/>
    <lineage>
        <taxon>Bacteria</taxon>
        <taxon>Bacillati</taxon>
        <taxon>Bacillota</taxon>
        <taxon>Bacilli</taxon>
        <taxon>Bacillales</taxon>
        <taxon>Paenibacillaceae</taxon>
        <taxon>Paenibacillus</taxon>
    </lineage>
</organism>
<sequence length="194" mass="22242">MEIHRDVSKNGERVIVLNMMAIVAHPSMETSKINAALSLELQRSGMFMHELYREYPDWSIDVEREQAYLLKYDRIILQFPFYWYSCPPLLKKWFDDVLVPGWAFGPGGDKLAGKAFMVVTTVGGTEKQYRSGGFNKYTMSELLRPIERTLTRCHADFLPPYAVYNTTFASEDEIKQEATRCAAIVRAPVESLIS</sequence>
<evidence type="ECO:0000313" key="3">
    <source>
        <dbReference type="EMBL" id="PZD95557.1"/>
    </source>
</evidence>
<dbReference type="Proteomes" id="UP000249522">
    <property type="component" value="Unassembled WGS sequence"/>
</dbReference>
<dbReference type="PANTHER" id="PTHR47307">
    <property type="entry name" value="GLUTATHIONE-REGULATED POTASSIUM-EFFLUX SYSTEM ANCILLARY PROTEIN KEFG"/>
    <property type="match status" value="1"/>
</dbReference>
<dbReference type="GO" id="GO:0010181">
    <property type="term" value="F:FMN binding"/>
    <property type="evidence" value="ECO:0007669"/>
    <property type="project" value="TreeGrafter"/>
</dbReference>
<comment type="caution">
    <text evidence="3">The sequence shown here is derived from an EMBL/GenBank/DDBJ whole genome shotgun (WGS) entry which is preliminary data.</text>
</comment>
<gene>
    <name evidence="3" type="ORF">DNH61_13595</name>
</gene>
<evidence type="ECO:0000259" key="2">
    <source>
        <dbReference type="Pfam" id="PF02525"/>
    </source>
</evidence>
<dbReference type="AlphaFoldDB" id="A0A2W1LVM7"/>
<dbReference type="InterPro" id="IPR029039">
    <property type="entry name" value="Flavoprotein-like_sf"/>
</dbReference>
<dbReference type="PANTHER" id="PTHR47307:SF1">
    <property type="entry name" value="GLUTATHIONE-REGULATED POTASSIUM-EFFLUX SYSTEM ANCILLARY PROTEIN KEFG"/>
    <property type="match status" value="1"/>
</dbReference>
<protein>
    <submittedName>
        <fullName evidence="3">General stress protein</fullName>
    </submittedName>
</protein>
<proteinExistence type="predicted"/>
<dbReference type="InterPro" id="IPR003680">
    <property type="entry name" value="Flavodoxin_fold"/>
</dbReference>
<evidence type="ECO:0000313" key="4">
    <source>
        <dbReference type="Proteomes" id="UP000249522"/>
    </source>
</evidence>
<dbReference type="Gene3D" id="3.40.50.360">
    <property type="match status" value="1"/>
</dbReference>
<feature type="domain" description="Flavodoxin-like fold" evidence="2">
    <location>
        <begin position="20"/>
        <end position="180"/>
    </location>
</feature>
<evidence type="ECO:0000256" key="1">
    <source>
        <dbReference type="ARBA" id="ARBA00023002"/>
    </source>
</evidence>
<reference evidence="3 4" key="1">
    <citation type="submission" date="2018-06" db="EMBL/GenBank/DDBJ databases">
        <title>Paenibacillus imtechensis sp. nov.</title>
        <authorList>
            <person name="Pinnaka A.K."/>
            <person name="Singh H."/>
            <person name="Kaur M."/>
        </authorList>
    </citation>
    <scope>NUCLEOTIDE SEQUENCE [LARGE SCALE GENOMIC DNA]</scope>
    <source>
        <strain evidence="3 4">SMB1</strain>
    </source>
</reference>
<dbReference type="InterPro" id="IPR046980">
    <property type="entry name" value="KefG/KefF"/>
</dbReference>
<dbReference type="SUPFAM" id="SSF52218">
    <property type="entry name" value="Flavoproteins"/>
    <property type="match status" value="1"/>
</dbReference>
<name>A0A2W1LVM7_9BACL</name>
<dbReference type="EMBL" id="QKRB01000044">
    <property type="protein sequence ID" value="PZD95557.1"/>
    <property type="molecule type" value="Genomic_DNA"/>
</dbReference>
<dbReference type="GO" id="GO:0009055">
    <property type="term" value="F:electron transfer activity"/>
    <property type="evidence" value="ECO:0007669"/>
    <property type="project" value="TreeGrafter"/>
</dbReference>
<keyword evidence="1" id="KW-0560">Oxidoreductase</keyword>